<dbReference type="Gene3D" id="3.30.40.10">
    <property type="entry name" value="Zinc/RING finger domain, C3HC4 (zinc finger)"/>
    <property type="match status" value="1"/>
</dbReference>
<dbReference type="Gene3D" id="3.40.1440.10">
    <property type="entry name" value="GIY-YIG endonuclease"/>
    <property type="match status" value="1"/>
</dbReference>
<dbReference type="CDD" id="cd16448">
    <property type="entry name" value="RING-H2"/>
    <property type="match status" value="1"/>
</dbReference>
<evidence type="ECO:0000313" key="12">
    <source>
        <dbReference type="Proteomes" id="UP001304895"/>
    </source>
</evidence>
<gene>
    <name evidence="11" type="ORF">BT67DRAFT_453959</name>
</gene>
<reference evidence="11" key="1">
    <citation type="journal article" date="2023" name="Mol. Phylogenet. Evol.">
        <title>Genome-scale phylogeny and comparative genomics of the fungal order Sordariales.</title>
        <authorList>
            <person name="Hensen N."/>
            <person name="Bonometti L."/>
            <person name="Westerberg I."/>
            <person name="Brannstrom I.O."/>
            <person name="Guillou S."/>
            <person name="Cros-Aarteil S."/>
            <person name="Calhoun S."/>
            <person name="Haridas S."/>
            <person name="Kuo A."/>
            <person name="Mondo S."/>
            <person name="Pangilinan J."/>
            <person name="Riley R."/>
            <person name="LaButti K."/>
            <person name="Andreopoulos B."/>
            <person name="Lipzen A."/>
            <person name="Chen C."/>
            <person name="Yan M."/>
            <person name="Daum C."/>
            <person name="Ng V."/>
            <person name="Clum A."/>
            <person name="Steindorff A."/>
            <person name="Ohm R.A."/>
            <person name="Martin F."/>
            <person name="Silar P."/>
            <person name="Natvig D.O."/>
            <person name="Lalanne C."/>
            <person name="Gautier V."/>
            <person name="Ament-Velasquez S.L."/>
            <person name="Kruys A."/>
            <person name="Hutchinson M.I."/>
            <person name="Powell A.J."/>
            <person name="Barry K."/>
            <person name="Miller A.N."/>
            <person name="Grigoriev I.V."/>
            <person name="Debuchy R."/>
            <person name="Gladieux P."/>
            <person name="Hiltunen Thoren M."/>
            <person name="Johannesson H."/>
        </authorList>
    </citation>
    <scope>NUCLEOTIDE SEQUENCE</scope>
    <source>
        <strain evidence="11">CBS 123565</strain>
    </source>
</reference>
<dbReference type="PANTHER" id="PTHR20208:SF10">
    <property type="entry name" value="STRUCTURE-SPECIFIC ENDONUCLEASE SUBUNIT SLX1"/>
    <property type="match status" value="1"/>
</dbReference>
<evidence type="ECO:0000256" key="3">
    <source>
        <dbReference type="ARBA" id="ARBA00022763"/>
    </source>
</evidence>
<comment type="caution">
    <text evidence="11">The sequence shown here is derived from an EMBL/GenBank/DDBJ whole genome shotgun (WGS) entry which is preliminary data.</text>
</comment>
<name>A0AAN6URQ1_9PEZI</name>
<evidence type="ECO:0000256" key="9">
    <source>
        <dbReference type="SAM" id="MobiDB-lite"/>
    </source>
</evidence>
<dbReference type="HAMAP" id="MF_03100">
    <property type="entry name" value="Endonuc_su_Slx1"/>
    <property type="match status" value="1"/>
</dbReference>
<evidence type="ECO:0000259" key="10">
    <source>
        <dbReference type="PROSITE" id="PS50164"/>
    </source>
</evidence>
<dbReference type="InterPro" id="IPR013083">
    <property type="entry name" value="Znf_RING/FYVE/PHD"/>
</dbReference>
<dbReference type="AlphaFoldDB" id="A0AAN6URQ1"/>
<evidence type="ECO:0000256" key="5">
    <source>
        <dbReference type="ARBA" id="ARBA00023172"/>
    </source>
</evidence>
<accession>A0AAN6URQ1</accession>
<comment type="subunit">
    <text evidence="8">Forms a heterodimer with SLX4.</text>
</comment>
<feature type="domain" description="GIY-YIG" evidence="10">
    <location>
        <begin position="10"/>
        <end position="92"/>
    </location>
</feature>
<organism evidence="11 12">
    <name type="scientific">Trichocladium antarcticum</name>
    <dbReference type="NCBI Taxonomy" id="1450529"/>
    <lineage>
        <taxon>Eukaryota</taxon>
        <taxon>Fungi</taxon>
        <taxon>Dikarya</taxon>
        <taxon>Ascomycota</taxon>
        <taxon>Pezizomycotina</taxon>
        <taxon>Sordariomycetes</taxon>
        <taxon>Sordariomycetidae</taxon>
        <taxon>Sordariales</taxon>
        <taxon>Chaetomiaceae</taxon>
        <taxon>Trichocladium</taxon>
    </lineage>
</organism>
<comment type="cofactor">
    <cofactor evidence="8">
        <name>a divalent metal cation</name>
        <dbReference type="ChEBI" id="CHEBI:60240"/>
    </cofactor>
</comment>
<feature type="region of interest" description="Disordered" evidence="9">
    <location>
        <begin position="172"/>
        <end position="203"/>
    </location>
</feature>
<keyword evidence="3 8" id="KW-0227">DNA damage</keyword>
<dbReference type="PANTHER" id="PTHR20208">
    <property type="entry name" value="STRUCTURE-SPECIFIC ENDONUCLEASE SUBUNIT SLX1"/>
    <property type="match status" value="1"/>
</dbReference>
<comment type="caution">
    <text evidence="8">Lacks conserved residue(s) required for the propagation of feature annotation.</text>
</comment>
<evidence type="ECO:0000256" key="2">
    <source>
        <dbReference type="ARBA" id="ARBA00022759"/>
    </source>
</evidence>
<dbReference type="GO" id="GO:0008821">
    <property type="term" value="F:crossover junction DNA endonuclease activity"/>
    <property type="evidence" value="ECO:0007669"/>
    <property type="project" value="TreeGrafter"/>
</dbReference>
<proteinExistence type="inferred from homology"/>
<dbReference type="InterPro" id="IPR048749">
    <property type="entry name" value="SLX1_C"/>
</dbReference>
<dbReference type="Pfam" id="PF01541">
    <property type="entry name" value="GIY-YIG"/>
    <property type="match status" value="1"/>
</dbReference>
<evidence type="ECO:0000256" key="8">
    <source>
        <dbReference type="HAMAP-Rule" id="MF_03100"/>
    </source>
</evidence>
<dbReference type="GO" id="GO:0017108">
    <property type="term" value="F:5'-flap endonuclease activity"/>
    <property type="evidence" value="ECO:0007669"/>
    <property type="project" value="InterPro"/>
</dbReference>
<comment type="similarity">
    <text evidence="8">Belongs to the SLX1 family.</text>
</comment>
<dbReference type="CDD" id="cd10455">
    <property type="entry name" value="GIY-YIG_SLX1"/>
    <property type="match status" value="1"/>
</dbReference>
<dbReference type="InterPro" id="IPR050381">
    <property type="entry name" value="SLX1_endonuclease"/>
</dbReference>
<evidence type="ECO:0000256" key="6">
    <source>
        <dbReference type="ARBA" id="ARBA00023204"/>
    </source>
</evidence>
<keyword evidence="12" id="KW-1185">Reference proteome</keyword>
<protein>
    <recommendedName>
        <fullName evidence="10">GIY-YIG domain-containing protein</fullName>
    </recommendedName>
</protein>
<keyword evidence="2 8" id="KW-0255">Endonuclease</keyword>
<dbReference type="Proteomes" id="UP001304895">
    <property type="component" value="Unassembled WGS sequence"/>
</dbReference>
<dbReference type="InterPro" id="IPR035901">
    <property type="entry name" value="GIY-YIG_endonuc_sf"/>
</dbReference>
<evidence type="ECO:0000256" key="4">
    <source>
        <dbReference type="ARBA" id="ARBA00022801"/>
    </source>
</evidence>
<dbReference type="EMBL" id="MU853402">
    <property type="protein sequence ID" value="KAK4137734.1"/>
    <property type="molecule type" value="Genomic_DNA"/>
</dbReference>
<keyword evidence="1 8" id="KW-0540">Nuclease</keyword>
<keyword evidence="5 8" id="KW-0233">DNA recombination</keyword>
<dbReference type="GO" id="GO:0000724">
    <property type="term" value="P:double-strand break repair via homologous recombination"/>
    <property type="evidence" value="ECO:0007669"/>
    <property type="project" value="TreeGrafter"/>
</dbReference>
<keyword evidence="4 8" id="KW-0378">Hydrolase</keyword>
<keyword evidence="7 8" id="KW-0539">Nucleus</keyword>
<reference evidence="11" key="2">
    <citation type="submission" date="2023-05" db="EMBL/GenBank/DDBJ databases">
        <authorList>
            <consortium name="Lawrence Berkeley National Laboratory"/>
            <person name="Steindorff A."/>
            <person name="Hensen N."/>
            <person name="Bonometti L."/>
            <person name="Westerberg I."/>
            <person name="Brannstrom I.O."/>
            <person name="Guillou S."/>
            <person name="Cros-Aarteil S."/>
            <person name="Calhoun S."/>
            <person name="Haridas S."/>
            <person name="Kuo A."/>
            <person name="Mondo S."/>
            <person name="Pangilinan J."/>
            <person name="Riley R."/>
            <person name="Labutti K."/>
            <person name="Andreopoulos B."/>
            <person name="Lipzen A."/>
            <person name="Chen C."/>
            <person name="Yanf M."/>
            <person name="Daum C."/>
            <person name="Ng V."/>
            <person name="Clum A."/>
            <person name="Ohm R."/>
            <person name="Martin F."/>
            <person name="Silar P."/>
            <person name="Natvig D."/>
            <person name="Lalanne C."/>
            <person name="Gautier V."/>
            <person name="Ament-Velasquez S.L."/>
            <person name="Kruys A."/>
            <person name="Hutchinson M.I."/>
            <person name="Powell A.J."/>
            <person name="Barry K."/>
            <person name="Miller A.N."/>
            <person name="Grigoriev I.V."/>
            <person name="Debuchy R."/>
            <person name="Gladieux P."/>
            <person name="Thoren M.H."/>
            <person name="Johannesson H."/>
        </authorList>
    </citation>
    <scope>NUCLEOTIDE SEQUENCE</scope>
    <source>
        <strain evidence="11">CBS 123565</strain>
    </source>
</reference>
<dbReference type="Pfam" id="PF21202">
    <property type="entry name" value="SLX1_C"/>
    <property type="match status" value="1"/>
</dbReference>
<comment type="subcellular location">
    <subcellularLocation>
        <location evidence="8">Nucleus</location>
    </subcellularLocation>
</comment>
<keyword evidence="6 8" id="KW-0234">DNA repair</keyword>
<dbReference type="InterPro" id="IPR000305">
    <property type="entry name" value="GIY-YIG_endonuc"/>
</dbReference>
<dbReference type="GO" id="GO:0033557">
    <property type="term" value="C:Slx1-Slx4 complex"/>
    <property type="evidence" value="ECO:0007669"/>
    <property type="project" value="UniProtKB-UniRule"/>
</dbReference>
<evidence type="ECO:0000256" key="7">
    <source>
        <dbReference type="ARBA" id="ARBA00023242"/>
    </source>
</evidence>
<evidence type="ECO:0000256" key="1">
    <source>
        <dbReference type="ARBA" id="ARBA00022722"/>
    </source>
</evidence>
<sequence length="325" mass="36087">MAVQCKPIPALYTVYILRSTVRHASLYIGSTPHPPRRLSQHNGLVRGGAARTSRNSLRPWEMVGLVSGFPSMMAALKFEWALTNPHISVHIPSESRLAVSTRTKTNGRPRRPSKSLSSIMSNLHLLLRVPSFSRWPLKLHFFNADVFAAWQKGCQTATEQLRSSLVVFTDFEPEAPPNPGRRGPASEGNDAQDEGAEPQPWGINALPLGYEPITRYITKGQEISEFERQGNCVVCREELPPGEGLHAVCANTGCNGVGHLSCWSRHLLGAGEADNILPLQGRCPKCKEEVHWGVMMTELTLRVRGKKEVEKLLKRKRRRAAKHAA</sequence>
<comment type="function">
    <text evidence="8">Catalytic subunit of the SLX1-SLX4 structure-specific endonuclease that resolves DNA secondary structures generated during DNA repair and recombination. Has endonuclease activity towards branched DNA substrates, introducing single-strand cuts in duplex DNA close to junctions with ss-DNA.</text>
</comment>
<evidence type="ECO:0000313" key="11">
    <source>
        <dbReference type="EMBL" id="KAK4137734.1"/>
    </source>
</evidence>
<dbReference type="PROSITE" id="PS50164">
    <property type="entry name" value="GIY_YIG"/>
    <property type="match status" value="1"/>
</dbReference>
<dbReference type="InterPro" id="IPR027520">
    <property type="entry name" value="Slx1"/>
</dbReference>